<name>A0A3M7FJY5_HORWE</name>
<feature type="compositionally biased region" description="Basic and acidic residues" evidence="1">
    <location>
        <begin position="49"/>
        <end position="63"/>
    </location>
</feature>
<feature type="region of interest" description="Disordered" evidence="1">
    <location>
        <begin position="295"/>
        <end position="362"/>
    </location>
</feature>
<organism evidence="2 3">
    <name type="scientific">Hortaea werneckii</name>
    <name type="common">Black yeast</name>
    <name type="synonym">Cladosporium werneckii</name>
    <dbReference type="NCBI Taxonomy" id="91943"/>
    <lineage>
        <taxon>Eukaryota</taxon>
        <taxon>Fungi</taxon>
        <taxon>Dikarya</taxon>
        <taxon>Ascomycota</taxon>
        <taxon>Pezizomycotina</taxon>
        <taxon>Dothideomycetes</taxon>
        <taxon>Dothideomycetidae</taxon>
        <taxon>Mycosphaerellales</taxon>
        <taxon>Teratosphaeriaceae</taxon>
        <taxon>Hortaea</taxon>
    </lineage>
</organism>
<evidence type="ECO:0000256" key="1">
    <source>
        <dbReference type="SAM" id="MobiDB-lite"/>
    </source>
</evidence>
<evidence type="ECO:0000313" key="2">
    <source>
        <dbReference type="EMBL" id="RMY88976.1"/>
    </source>
</evidence>
<evidence type="ECO:0000313" key="3">
    <source>
        <dbReference type="Proteomes" id="UP000268823"/>
    </source>
</evidence>
<reference evidence="2 3" key="1">
    <citation type="journal article" date="2018" name="BMC Genomics">
        <title>Genomic evidence for intraspecific hybridization in a clonal and extremely halotolerant yeast.</title>
        <authorList>
            <person name="Gostincar C."/>
            <person name="Stajich J.E."/>
            <person name="Zupancic J."/>
            <person name="Zalar P."/>
            <person name="Gunde-Cimerman N."/>
        </authorList>
    </citation>
    <scope>NUCLEOTIDE SEQUENCE [LARGE SCALE GENOMIC DNA]</scope>
    <source>
        <strain evidence="2 3">EXF-2788</strain>
    </source>
</reference>
<feature type="compositionally biased region" description="Basic residues" evidence="1">
    <location>
        <begin position="405"/>
        <end position="415"/>
    </location>
</feature>
<feature type="region of interest" description="Disordered" evidence="1">
    <location>
        <begin position="579"/>
        <end position="604"/>
    </location>
</feature>
<dbReference type="OrthoDB" id="5407645at2759"/>
<feature type="compositionally biased region" description="Basic and acidic residues" evidence="1">
    <location>
        <begin position="22"/>
        <end position="42"/>
    </location>
</feature>
<feature type="compositionally biased region" description="Low complexity" evidence="1">
    <location>
        <begin position="393"/>
        <end position="404"/>
    </location>
</feature>
<sequence length="683" mass="74085">MSAYADSRYDDEPRRYHSSRTRPRDRDEPDYVREDVYIERGKGPGPRDLVFRGRDDSVEDIPRDFPPPRAQDYRRSRDYDDYTSRGSRSAAGRRGGRYDDDYYDDDRYTDYAAPVAGGAAAGYAAGRRKDRSRSRRRRDDYSDYSDSPPPRSERKERRKSGFEEAIASLGLGGLAGGLMGKKDHSRSGSRGGRSARSRSRGPRSRRHSSSSRSSSRSRGPGGKKQTERKWAQAAQAALVAGAVEAFRARNEPGPWSGDKGKRIATAALGAGGIDGLIDRNPNKKSKRHLAEAVIGGVAASRLANGPISKSRSRGRDRAASPDAGPRSRSRSIIDRFRGRSRSRARSEAGSDKSGKSGNFGAVKGLAAGGALAAAGKAIYDRVRSKSRNRRSPSRSSSADSYVPSRNRRRDMRRRSPPSDMDGRSIRPSPAAATGPDPGRGRALDTNGAGPVAAGAAAGGGAGAGAGALVGAKDRAPSTDSSSTTDMENKRKHMKGKELLTAGLATIATIHAAHGVYSSMEAHEKRHRLVAEGEMTPEEARKKQTKAWVQDAAAVGIAALGIKGAFSEWKEMNEHRREIHEIEKRKRERRKKRLLKQKQEEHDRQERMMQILEKNPMLAYNMQNGQLPAAFPSRSVNGPPMPAPASAHRHSRHGSGGGGGGGRPPPPDLSGNPYAPSPQGSRYR</sequence>
<protein>
    <submittedName>
        <fullName evidence="2">Uncharacterized protein</fullName>
    </submittedName>
</protein>
<feature type="compositionally biased region" description="Low complexity" evidence="1">
    <location>
        <begin position="110"/>
        <end position="125"/>
    </location>
</feature>
<dbReference type="Proteomes" id="UP000268823">
    <property type="component" value="Unassembled WGS sequence"/>
</dbReference>
<feature type="compositionally biased region" description="Basic and acidic residues" evidence="1">
    <location>
        <begin position="96"/>
        <end position="109"/>
    </location>
</feature>
<feature type="compositionally biased region" description="Basic and acidic residues" evidence="1">
    <location>
        <begin position="344"/>
        <end position="354"/>
    </location>
</feature>
<feature type="region of interest" description="Disordered" evidence="1">
    <location>
        <begin position="379"/>
        <end position="495"/>
    </location>
</feature>
<feature type="compositionally biased region" description="Basic residues" evidence="1">
    <location>
        <begin position="126"/>
        <end position="136"/>
    </location>
</feature>
<feature type="compositionally biased region" description="Basic residues" evidence="1">
    <location>
        <begin position="193"/>
        <end position="209"/>
    </location>
</feature>
<feature type="compositionally biased region" description="Basic and acidic residues" evidence="1">
    <location>
        <begin position="151"/>
        <end position="162"/>
    </location>
</feature>
<feature type="region of interest" description="Disordered" evidence="1">
    <location>
        <begin position="628"/>
        <end position="683"/>
    </location>
</feature>
<dbReference type="AlphaFoldDB" id="A0A3M7FJY5"/>
<dbReference type="VEuPathDB" id="FungiDB:BTJ68_08250"/>
<gene>
    <name evidence="2" type="ORF">D0861_04487</name>
</gene>
<feature type="compositionally biased region" description="Basic residues" evidence="1">
    <location>
        <begin position="585"/>
        <end position="595"/>
    </location>
</feature>
<feature type="region of interest" description="Disordered" evidence="1">
    <location>
        <begin position="1"/>
        <end position="235"/>
    </location>
</feature>
<dbReference type="EMBL" id="QWIR01000071">
    <property type="protein sequence ID" value="RMY88976.1"/>
    <property type="molecule type" value="Genomic_DNA"/>
</dbReference>
<proteinExistence type="predicted"/>
<comment type="caution">
    <text evidence="2">The sequence shown here is derived from an EMBL/GenBank/DDBJ whole genome shotgun (WGS) entry which is preliminary data.</text>
</comment>
<feature type="compositionally biased region" description="Gly residues" evidence="1">
    <location>
        <begin position="170"/>
        <end position="179"/>
    </location>
</feature>
<accession>A0A3M7FJY5</accession>
<feature type="compositionally biased region" description="Basic and acidic residues" evidence="1">
    <location>
        <begin position="71"/>
        <end position="83"/>
    </location>
</feature>
<feature type="compositionally biased region" description="Gly residues" evidence="1">
    <location>
        <begin position="456"/>
        <end position="467"/>
    </location>
</feature>